<reference evidence="3" key="1">
    <citation type="journal article" date="2005" name="Nature">
        <title>The map-based sequence of the rice genome.</title>
        <authorList>
            <consortium name="International rice genome sequencing project (IRGSP)"/>
            <person name="Matsumoto T."/>
            <person name="Wu J."/>
            <person name="Kanamori H."/>
            <person name="Katayose Y."/>
            <person name="Fujisawa M."/>
            <person name="Namiki N."/>
            <person name="Mizuno H."/>
            <person name="Yamamoto K."/>
            <person name="Antonio B.A."/>
            <person name="Baba T."/>
            <person name="Sakata K."/>
            <person name="Nagamura Y."/>
            <person name="Aoki H."/>
            <person name="Arikawa K."/>
            <person name="Arita K."/>
            <person name="Bito T."/>
            <person name="Chiden Y."/>
            <person name="Fujitsuka N."/>
            <person name="Fukunaka R."/>
            <person name="Hamada M."/>
            <person name="Harada C."/>
            <person name="Hayashi A."/>
            <person name="Hijishita S."/>
            <person name="Honda M."/>
            <person name="Hosokawa S."/>
            <person name="Ichikawa Y."/>
            <person name="Idonuma A."/>
            <person name="Iijima M."/>
            <person name="Ikeda M."/>
            <person name="Ikeno M."/>
            <person name="Ito K."/>
            <person name="Ito S."/>
            <person name="Ito T."/>
            <person name="Ito Y."/>
            <person name="Ito Y."/>
            <person name="Iwabuchi A."/>
            <person name="Kamiya K."/>
            <person name="Karasawa W."/>
            <person name="Kurita K."/>
            <person name="Katagiri S."/>
            <person name="Kikuta A."/>
            <person name="Kobayashi H."/>
            <person name="Kobayashi N."/>
            <person name="Machita K."/>
            <person name="Maehara T."/>
            <person name="Masukawa M."/>
            <person name="Mizubayashi T."/>
            <person name="Mukai Y."/>
            <person name="Nagasaki H."/>
            <person name="Nagata Y."/>
            <person name="Naito S."/>
            <person name="Nakashima M."/>
            <person name="Nakama Y."/>
            <person name="Nakamichi Y."/>
            <person name="Nakamura M."/>
            <person name="Meguro A."/>
            <person name="Negishi M."/>
            <person name="Ohta I."/>
            <person name="Ohta T."/>
            <person name="Okamoto M."/>
            <person name="Ono N."/>
            <person name="Saji S."/>
            <person name="Sakaguchi M."/>
            <person name="Sakai K."/>
            <person name="Shibata M."/>
            <person name="Shimokawa T."/>
            <person name="Song J."/>
            <person name="Takazaki Y."/>
            <person name="Terasawa K."/>
            <person name="Tsugane M."/>
            <person name="Tsuji K."/>
            <person name="Ueda S."/>
            <person name="Waki K."/>
            <person name="Yamagata H."/>
            <person name="Yamamoto M."/>
            <person name="Yamamoto S."/>
            <person name="Yamane H."/>
            <person name="Yoshiki S."/>
            <person name="Yoshihara R."/>
            <person name="Yukawa K."/>
            <person name="Zhong H."/>
            <person name="Yano M."/>
            <person name="Yuan Q."/>
            <person name="Ouyang S."/>
            <person name="Liu J."/>
            <person name="Jones K.M."/>
            <person name="Gansberger K."/>
            <person name="Moffat K."/>
            <person name="Hill J."/>
            <person name="Bera J."/>
            <person name="Fadrosh D."/>
            <person name="Jin S."/>
            <person name="Johri S."/>
            <person name="Kim M."/>
            <person name="Overton L."/>
            <person name="Reardon M."/>
            <person name="Tsitrin T."/>
            <person name="Vuong H."/>
            <person name="Weaver B."/>
            <person name="Ciecko A."/>
            <person name="Tallon L."/>
            <person name="Jackson J."/>
            <person name="Pai G."/>
            <person name="Aken S.V."/>
            <person name="Utterback T."/>
            <person name="Reidmuller S."/>
            <person name="Feldblyum T."/>
            <person name="Hsiao J."/>
            <person name="Zismann V."/>
            <person name="Iobst S."/>
            <person name="de Vazeille A.R."/>
            <person name="Buell C.R."/>
            <person name="Ying K."/>
            <person name="Li Y."/>
            <person name="Lu T."/>
            <person name="Huang Y."/>
            <person name="Zhao Q."/>
            <person name="Feng Q."/>
            <person name="Zhang L."/>
            <person name="Zhu J."/>
            <person name="Weng Q."/>
            <person name="Mu J."/>
            <person name="Lu Y."/>
            <person name="Fan D."/>
            <person name="Liu Y."/>
            <person name="Guan J."/>
            <person name="Zhang Y."/>
            <person name="Yu S."/>
            <person name="Liu X."/>
            <person name="Zhang Y."/>
            <person name="Hong G."/>
            <person name="Han B."/>
            <person name="Choisne N."/>
            <person name="Demange N."/>
            <person name="Orjeda G."/>
            <person name="Samain S."/>
            <person name="Cattolico L."/>
            <person name="Pelletier E."/>
            <person name="Couloux A."/>
            <person name="Segurens B."/>
            <person name="Wincker P."/>
            <person name="D'Hont A."/>
            <person name="Scarpelli C."/>
            <person name="Weissenbach J."/>
            <person name="Salanoubat M."/>
            <person name="Quetier F."/>
            <person name="Yu Y."/>
            <person name="Kim H.R."/>
            <person name="Rambo T."/>
            <person name="Currie J."/>
            <person name="Collura K."/>
            <person name="Luo M."/>
            <person name="Yang T."/>
            <person name="Ammiraju J.S.S."/>
            <person name="Engler F."/>
            <person name="Soderlund C."/>
            <person name="Wing R.A."/>
            <person name="Palmer L.E."/>
            <person name="de la Bastide M."/>
            <person name="Spiegel L."/>
            <person name="Nascimento L."/>
            <person name="Zutavern T."/>
            <person name="O'Shaughnessy A."/>
            <person name="Dike S."/>
            <person name="Dedhia N."/>
            <person name="Preston R."/>
            <person name="Balija V."/>
            <person name="McCombie W.R."/>
            <person name="Chow T."/>
            <person name="Chen H."/>
            <person name="Chung M."/>
            <person name="Chen C."/>
            <person name="Shaw J."/>
            <person name="Wu H."/>
            <person name="Hsiao K."/>
            <person name="Chao Y."/>
            <person name="Chu M."/>
            <person name="Cheng C."/>
            <person name="Hour A."/>
            <person name="Lee P."/>
            <person name="Lin S."/>
            <person name="Lin Y."/>
            <person name="Liou J."/>
            <person name="Liu S."/>
            <person name="Hsing Y."/>
            <person name="Raghuvanshi S."/>
            <person name="Mohanty A."/>
            <person name="Bharti A.K."/>
            <person name="Gaur A."/>
            <person name="Gupta V."/>
            <person name="Kumar D."/>
            <person name="Ravi V."/>
            <person name="Vij S."/>
            <person name="Kapur A."/>
            <person name="Khurana P."/>
            <person name="Khurana P."/>
            <person name="Khurana J.P."/>
            <person name="Tyagi A.K."/>
            <person name="Gaikwad K."/>
            <person name="Singh A."/>
            <person name="Dalal V."/>
            <person name="Srivastava S."/>
            <person name="Dixit A."/>
            <person name="Pal A.K."/>
            <person name="Ghazi I.A."/>
            <person name="Yadav M."/>
            <person name="Pandit A."/>
            <person name="Bhargava A."/>
            <person name="Sureshbabu K."/>
            <person name="Batra K."/>
            <person name="Sharma T.R."/>
            <person name="Mohapatra T."/>
            <person name="Singh N.K."/>
            <person name="Messing J."/>
            <person name="Nelson A.B."/>
            <person name="Fuks G."/>
            <person name="Kavchok S."/>
            <person name="Keizer G."/>
            <person name="Linton E."/>
            <person name="Llaca V."/>
            <person name="Song R."/>
            <person name="Tanyolac B."/>
            <person name="Young S."/>
            <person name="Ho-Il K."/>
            <person name="Hahn J.H."/>
            <person name="Sangsakoo G."/>
            <person name="Vanavichit A."/>
            <person name="de Mattos Luiz.A.T."/>
            <person name="Zimmer P.D."/>
            <person name="Malone G."/>
            <person name="Dellagostin O."/>
            <person name="de Oliveira A.C."/>
            <person name="Bevan M."/>
            <person name="Bancroft I."/>
            <person name="Minx P."/>
            <person name="Cordum H."/>
            <person name="Wilson R."/>
            <person name="Cheng Z."/>
            <person name="Jin W."/>
            <person name="Jiang J."/>
            <person name="Leong S.A."/>
            <person name="Iwama H."/>
            <person name="Gojobori T."/>
            <person name="Itoh T."/>
            <person name="Niimura Y."/>
            <person name="Fujii Y."/>
            <person name="Habara T."/>
            <person name="Sakai H."/>
            <person name="Sato Y."/>
            <person name="Wilson G."/>
            <person name="Kumar K."/>
            <person name="McCouch S."/>
            <person name="Juretic N."/>
            <person name="Hoen D."/>
            <person name="Wright S."/>
            <person name="Bruskiewich R."/>
            <person name="Bureau T."/>
            <person name="Miyao A."/>
            <person name="Hirochika H."/>
            <person name="Nishikawa T."/>
            <person name="Kadowaki K."/>
            <person name="Sugiura M."/>
            <person name="Burr B."/>
            <person name="Sasaki T."/>
        </authorList>
    </citation>
    <scope>NUCLEOTIDE SEQUENCE [LARGE SCALE GENOMIC DNA]</scope>
    <source>
        <strain evidence="3">cv. Nipponbare</strain>
    </source>
</reference>
<evidence type="ECO:0000313" key="2">
    <source>
        <dbReference type="EMBL" id="AAR96239.1"/>
    </source>
</evidence>
<keyword evidence="1" id="KW-1133">Transmembrane helix</keyword>
<evidence type="ECO:0000256" key="1">
    <source>
        <dbReference type="SAM" id="Phobius"/>
    </source>
</evidence>
<proteinExistence type="predicted"/>
<keyword evidence="1" id="KW-0812">Transmembrane</keyword>
<sequence length="82" mass="8983">MVDRWWGVGTGGGYAPMAVCWLWGVRAMSKGEALSRRSAISWMVKGVTPEVLGVWVQLVRVGARQYGCGSFLGLTVTDHVQR</sequence>
<organism evidence="2 3">
    <name type="scientific">Oryza sativa subsp. japonica</name>
    <name type="common">Rice</name>
    <dbReference type="NCBI Taxonomy" id="39947"/>
    <lineage>
        <taxon>Eukaryota</taxon>
        <taxon>Viridiplantae</taxon>
        <taxon>Streptophyta</taxon>
        <taxon>Embryophyta</taxon>
        <taxon>Tracheophyta</taxon>
        <taxon>Spermatophyta</taxon>
        <taxon>Magnoliopsida</taxon>
        <taxon>Liliopsida</taxon>
        <taxon>Poales</taxon>
        <taxon>Poaceae</taxon>
        <taxon>BOP clade</taxon>
        <taxon>Oryzoideae</taxon>
        <taxon>Oryzeae</taxon>
        <taxon>Oryzinae</taxon>
        <taxon>Oryza</taxon>
        <taxon>Oryza sativa</taxon>
    </lineage>
</organism>
<gene>
    <name evidence="2" type="ORF">OSJNBa0011H24.17</name>
</gene>
<name>Q10KJ5_ORYSJ</name>
<dbReference type="EMBL" id="AC084022">
    <property type="protein sequence ID" value="AAR96239.1"/>
    <property type="molecule type" value="Genomic_DNA"/>
</dbReference>
<dbReference type="Proteomes" id="UP000000763">
    <property type="component" value="Chromosome 3"/>
</dbReference>
<feature type="transmembrane region" description="Helical" evidence="1">
    <location>
        <begin position="6"/>
        <end position="28"/>
    </location>
</feature>
<protein>
    <submittedName>
        <fullName evidence="2">Uncharacterized protein</fullName>
    </submittedName>
</protein>
<reference evidence="3" key="2">
    <citation type="journal article" date="2008" name="Nucleic Acids Res.">
        <title>The rice annotation project database (RAP-DB): 2008 update.</title>
        <authorList>
            <consortium name="The rice annotation project (RAP)"/>
        </authorList>
    </citation>
    <scope>GENOME REANNOTATION</scope>
    <source>
        <strain evidence="3">cv. Nipponbare</strain>
    </source>
</reference>
<dbReference type="AlphaFoldDB" id="Q10KJ5"/>
<keyword evidence="1" id="KW-0472">Membrane</keyword>
<evidence type="ECO:0000313" key="3">
    <source>
        <dbReference type="Proteomes" id="UP000000763"/>
    </source>
</evidence>
<accession>Q10KJ5</accession>